<dbReference type="SUPFAM" id="SSF54626">
    <property type="entry name" value="Chalcone isomerase"/>
    <property type="match status" value="1"/>
</dbReference>
<protein>
    <recommendedName>
        <fullName evidence="1">Chalcone isomerase domain-containing protein</fullName>
    </recommendedName>
</protein>
<dbReference type="GO" id="GO:0016872">
    <property type="term" value="F:intramolecular lyase activity"/>
    <property type="evidence" value="ECO:0007669"/>
    <property type="project" value="InterPro"/>
</dbReference>
<organism evidence="2 3">
    <name type="scientific">Methylohalomonas lacus</name>
    <dbReference type="NCBI Taxonomy" id="398773"/>
    <lineage>
        <taxon>Bacteria</taxon>
        <taxon>Pseudomonadati</taxon>
        <taxon>Pseudomonadota</taxon>
        <taxon>Gammaproteobacteria</taxon>
        <taxon>Methylohalomonadales</taxon>
        <taxon>Methylohalomonadaceae</taxon>
        <taxon>Methylohalomonas</taxon>
    </lineage>
</organism>
<dbReference type="Gene3D" id="3.50.70.10">
    <property type="match status" value="1"/>
</dbReference>
<dbReference type="InterPro" id="IPR016087">
    <property type="entry name" value="Chalcone_isomerase"/>
</dbReference>
<dbReference type="InterPro" id="IPR016088">
    <property type="entry name" value="Chalcone_isomerase_3-sand"/>
</dbReference>
<dbReference type="InterPro" id="IPR036298">
    <property type="entry name" value="Chalcone_isomerase_sf"/>
</dbReference>
<accession>A0AAE3L0Y2</accession>
<sequence length="189" mass="20898">MNMFRRAVLTLTAIIATQNIGAAEIENVEFSESVSVAGTDLELAGLSRLYYKVIFTGAVAGLYLDDPASLDDVLADTAKRLEFVYFGGLDADDFVAAANESLAENLDAETLEKLRPKIDAFNDLYVDIEKNDRYAISYVPGRGLELAHNGEVLGTVAGDMFANTYFHIWFGDRPFNRHLKKTLLKGEFD</sequence>
<evidence type="ECO:0000259" key="1">
    <source>
        <dbReference type="Pfam" id="PF16036"/>
    </source>
</evidence>
<reference evidence="2" key="1">
    <citation type="submission" date="2022-08" db="EMBL/GenBank/DDBJ databases">
        <title>Genomic Encyclopedia of Type Strains, Phase III (KMG-III): the genomes of soil and plant-associated and newly described type strains.</title>
        <authorList>
            <person name="Whitman W."/>
        </authorList>
    </citation>
    <scope>NUCLEOTIDE SEQUENCE</scope>
    <source>
        <strain evidence="2">HMT 1</strain>
    </source>
</reference>
<proteinExistence type="predicted"/>
<dbReference type="Proteomes" id="UP001204445">
    <property type="component" value="Unassembled WGS sequence"/>
</dbReference>
<name>A0AAE3L0Y2_9GAMM</name>
<comment type="caution">
    <text evidence="2">The sequence shown here is derived from an EMBL/GenBank/DDBJ whole genome shotgun (WGS) entry which is preliminary data.</text>
</comment>
<dbReference type="EMBL" id="JANUCT010000002">
    <property type="protein sequence ID" value="MCS3902351.1"/>
    <property type="molecule type" value="Genomic_DNA"/>
</dbReference>
<dbReference type="Pfam" id="PF16036">
    <property type="entry name" value="Chalcone_3"/>
    <property type="match status" value="1"/>
</dbReference>
<evidence type="ECO:0000313" key="2">
    <source>
        <dbReference type="EMBL" id="MCS3902351.1"/>
    </source>
</evidence>
<dbReference type="AlphaFoldDB" id="A0AAE3L0Y2"/>
<feature type="domain" description="Chalcone isomerase" evidence="1">
    <location>
        <begin position="22"/>
        <end position="184"/>
    </location>
</feature>
<gene>
    <name evidence="2" type="ORF">J2T55_000347</name>
</gene>
<keyword evidence="3" id="KW-1185">Reference proteome</keyword>
<dbReference type="RefSeq" id="WP_259053860.1">
    <property type="nucleotide sequence ID" value="NZ_JANUCT010000002.1"/>
</dbReference>
<evidence type="ECO:0000313" key="3">
    <source>
        <dbReference type="Proteomes" id="UP001204445"/>
    </source>
</evidence>